<protein>
    <submittedName>
        <fullName evidence="1">DUF177 domain-containing protein</fullName>
    </submittedName>
</protein>
<keyword evidence="2" id="KW-1185">Reference proteome</keyword>
<evidence type="ECO:0000313" key="2">
    <source>
        <dbReference type="Proteomes" id="UP001628220"/>
    </source>
</evidence>
<comment type="caution">
    <text evidence="1">The sequence shown here is derived from an EMBL/GenBank/DDBJ whole genome shotgun (WGS) entry which is preliminary data.</text>
</comment>
<name>A0ABQ0E0S1_9PORP</name>
<dbReference type="EMBL" id="BAAFSF010000001">
    <property type="protein sequence ID" value="GAB1251315.1"/>
    <property type="molecule type" value="Genomic_DNA"/>
</dbReference>
<organism evidence="1 2">
    <name type="scientific">Porphyromonas miyakawae</name>
    <dbReference type="NCBI Taxonomy" id="3137470"/>
    <lineage>
        <taxon>Bacteria</taxon>
        <taxon>Pseudomonadati</taxon>
        <taxon>Bacteroidota</taxon>
        <taxon>Bacteroidia</taxon>
        <taxon>Bacteroidales</taxon>
        <taxon>Porphyromonadaceae</taxon>
        <taxon>Porphyromonas</taxon>
    </lineage>
</organism>
<dbReference type="RefSeq" id="WP_411915128.1">
    <property type="nucleotide sequence ID" value="NZ_BAAFSF010000001.1"/>
</dbReference>
<dbReference type="InterPro" id="IPR003772">
    <property type="entry name" value="YceD"/>
</dbReference>
<reference evidence="1 2" key="1">
    <citation type="journal article" date="2025" name="Int. J. Syst. Evol. Microbiol.">
        <title>Desulfovibrio falkowii sp. nov., Porphyromonas miyakawae sp. nov., Mediterraneibacter flintii sp. nov. and Owariibacterium komagatae gen. nov., sp. nov., isolated from human faeces.</title>
        <authorList>
            <person name="Hamaguchi T."/>
            <person name="Ohara M."/>
            <person name="Hisatomi A."/>
            <person name="Sekiguchi K."/>
            <person name="Takeda J.I."/>
            <person name="Ueyama J."/>
            <person name="Ito M."/>
            <person name="Nishiwaki H."/>
            <person name="Ogi T."/>
            <person name="Hirayama M."/>
            <person name="Ohkuma M."/>
            <person name="Sakamoto M."/>
            <person name="Ohno K."/>
        </authorList>
    </citation>
    <scope>NUCLEOTIDE SEQUENCE [LARGE SCALE GENOMIC DNA]</scope>
    <source>
        <strain evidence="1 2">13CB11C</strain>
    </source>
</reference>
<evidence type="ECO:0000313" key="1">
    <source>
        <dbReference type="EMBL" id="GAB1251315.1"/>
    </source>
</evidence>
<proteinExistence type="predicted"/>
<accession>A0ABQ0E0S1</accession>
<dbReference type="Pfam" id="PF02620">
    <property type="entry name" value="YceD"/>
    <property type="match status" value="1"/>
</dbReference>
<sequence length="164" mass="18596">MKGNRNRIVLSGLPEGHFSEQFTLENAVFARENPFDIYGGEVEAFVEGDRTGNVFQLNIALRGFVKTICDRCADDLDLPINASYPFVVKFGQTTDLDDVEELIVSMDDPVLPMDDLLYQLVVLSIPMKRVHADGECNADSMRYYAQQEEEERKRGLLPDENEDN</sequence>
<gene>
    <name evidence="1" type="ORF">Tsumi_04190</name>
</gene>
<dbReference type="Proteomes" id="UP001628220">
    <property type="component" value="Unassembled WGS sequence"/>
</dbReference>